<keyword evidence="4" id="KW-1185">Reference proteome</keyword>
<dbReference type="GO" id="GO:0140291">
    <property type="term" value="P:peptidyl-glutamate ADP-deribosylation"/>
    <property type="evidence" value="ECO:0007669"/>
    <property type="project" value="TreeGrafter"/>
</dbReference>
<evidence type="ECO:0000256" key="1">
    <source>
        <dbReference type="SAM" id="MobiDB-lite"/>
    </source>
</evidence>
<protein>
    <recommendedName>
        <fullName evidence="2">Macro domain-containing protein</fullName>
    </recommendedName>
</protein>
<feature type="domain" description="Macro" evidence="2">
    <location>
        <begin position="96"/>
        <end position="273"/>
    </location>
</feature>
<dbReference type="PROSITE" id="PS51154">
    <property type="entry name" value="MACRO"/>
    <property type="match status" value="1"/>
</dbReference>
<organism evidence="3 4">
    <name type="scientific">Magallana gigas</name>
    <name type="common">Pacific oyster</name>
    <name type="synonym">Crassostrea gigas</name>
    <dbReference type="NCBI Taxonomy" id="29159"/>
    <lineage>
        <taxon>Eukaryota</taxon>
        <taxon>Metazoa</taxon>
        <taxon>Spiralia</taxon>
        <taxon>Lophotrochozoa</taxon>
        <taxon>Mollusca</taxon>
        <taxon>Bivalvia</taxon>
        <taxon>Autobranchia</taxon>
        <taxon>Pteriomorphia</taxon>
        <taxon>Ostreida</taxon>
        <taxon>Ostreoidea</taxon>
        <taxon>Ostreidae</taxon>
        <taxon>Magallana</taxon>
    </lineage>
</organism>
<evidence type="ECO:0000313" key="3">
    <source>
        <dbReference type="EnsemblMetazoa" id="G12008.1:cds"/>
    </source>
</evidence>
<feature type="compositionally biased region" description="Basic and acidic residues" evidence="1">
    <location>
        <begin position="1"/>
        <end position="17"/>
    </location>
</feature>
<dbReference type="SMART" id="SM00506">
    <property type="entry name" value="A1pp"/>
    <property type="match status" value="1"/>
</dbReference>
<name>A0A8W8I2N7_MAGGI</name>
<feature type="compositionally biased region" description="Basic and acidic residues" evidence="1">
    <location>
        <begin position="291"/>
        <end position="340"/>
    </location>
</feature>
<sequence length="519" mass="58014">MSSKNSKSETKSKKEETNDSLSSNKDSPPPWVTRSKVSIDIQSERERFLSMPLEEKRKLYKCGKKLKLLDDVPTWPDFYQQNENRLKKAVSKKKLPKLYPVNEEINKRVSVWKGDITTLEIDAIANAANKTLLGGGGVDGAIHSAAGKKLVQECLTLTGCETGEAKITAGYKLPAKYVIHTVGPIGEKEDLLSNAYSSVLGLLKENNLASVAIPCISTGIYGYPSEKAALVALKTVRDFLEKDDTYKKMDRVIFCLFMPKDVSIYEEQMQVYFPIDDAAFTDDKGDVEMKYSEEKADSKKISANDTKIKKEEKMDTEGKEEPKFGGEEKIKMKAENKEENMETEDREVKQDVKVDVDGEIGKESKEKAAITKEEKMDTSDGPIQGNEDKANKEADKNVPVNSVKSEDCHSKNRDSNGDKSSSKTEKQTTGKGKSGIVPKMEEKSKVEESVVETESKNENSIVTRRTLRHAEPCDPNPKDMKQAKMKQKSGNGNIMLHFPEHSTEEDNLHEIVIKNNASY</sequence>
<dbReference type="AlphaFoldDB" id="A0A8W8I2N7"/>
<dbReference type="GO" id="GO:0005654">
    <property type="term" value="C:nucleoplasm"/>
    <property type="evidence" value="ECO:0007669"/>
    <property type="project" value="TreeGrafter"/>
</dbReference>
<dbReference type="InterPro" id="IPR002589">
    <property type="entry name" value="Macro_dom"/>
</dbReference>
<dbReference type="Gene3D" id="3.40.220.10">
    <property type="entry name" value="Leucine Aminopeptidase, subunit E, domain 1"/>
    <property type="match status" value="1"/>
</dbReference>
<proteinExistence type="predicted"/>
<dbReference type="Pfam" id="PF01661">
    <property type="entry name" value="Macro"/>
    <property type="match status" value="1"/>
</dbReference>
<dbReference type="InterPro" id="IPR043472">
    <property type="entry name" value="Macro_dom-like"/>
</dbReference>
<evidence type="ECO:0000313" key="4">
    <source>
        <dbReference type="Proteomes" id="UP000005408"/>
    </source>
</evidence>
<dbReference type="CDD" id="cd02908">
    <property type="entry name" value="Macro_OAADPr_deacetylase"/>
    <property type="match status" value="1"/>
</dbReference>
<dbReference type="EnsemblMetazoa" id="G12008.1">
    <property type="protein sequence ID" value="G12008.1:cds"/>
    <property type="gene ID" value="G12008"/>
</dbReference>
<feature type="region of interest" description="Disordered" evidence="1">
    <location>
        <begin position="1"/>
        <end position="36"/>
    </location>
</feature>
<dbReference type="PANTHER" id="PTHR11106:SF27">
    <property type="entry name" value="MACRO DOMAIN-CONTAINING PROTEIN"/>
    <property type="match status" value="1"/>
</dbReference>
<dbReference type="PANTHER" id="PTHR11106">
    <property type="entry name" value="GANGLIOSIDE INDUCED DIFFERENTIATION ASSOCIATED PROTEIN 2-RELATED"/>
    <property type="match status" value="1"/>
</dbReference>
<feature type="compositionally biased region" description="Basic and acidic residues" evidence="1">
    <location>
        <begin position="439"/>
        <end position="457"/>
    </location>
</feature>
<dbReference type="SUPFAM" id="SSF52949">
    <property type="entry name" value="Macro domain-like"/>
    <property type="match status" value="1"/>
</dbReference>
<feature type="compositionally biased region" description="Basic and acidic residues" evidence="1">
    <location>
        <begin position="404"/>
        <end position="428"/>
    </location>
</feature>
<feature type="compositionally biased region" description="Basic and acidic residues" evidence="1">
    <location>
        <begin position="346"/>
        <end position="378"/>
    </location>
</feature>
<feature type="region of interest" description="Disordered" evidence="1">
    <location>
        <begin position="291"/>
        <end position="502"/>
    </location>
</feature>
<dbReference type="GO" id="GO:0140293">
    <property type="term" value="F:ADP-ribosylglutamate hydrolase activity"/>
    <property type="evidence" value="ECO:0007669"/>
    <property type="project" value="TreeGrafter"/>
</dbReference>
<feature type="compositionally biased region" description="Basic and acidic residues" evidence="1">
    <location>
        <begin position="468"/>
        <end position="482"/>
    </location>
</feature>
<reference evidence="3" key="1">
    <citation type="submission" date="2022-08" db="UniProtKB">
        <authorList>
            <consortium name="EnsemblMetazoa"/>
        </authorList>
    </citation>
    <scope>IDENTIFICATION</scope>
    <source>
        <strain evidence="3">05x7-T-G4-1.051#20</strain>
    </source>
</reference>
<dbReference type="GO" id="GO:0006974">
    <property type="term" value="P:DNA damage response"/>
    <property type="evidence" value="ECO:0007669"/>
    <property type="project" value="TreeGrafter"/>
</dbReference>
<dbReference type="Proteomes" id="UP000005408">
    <property type="component" value="Unassembled WGS sequence"/>
</dbReference>
<accession>A0A8W8I2N7</accession>
<dbReference type="GO" id="GO:0042278">
    <property type="term" value="P:purine nucleoside metabolic process"/>
    <property type="evidence" value="ECO:0007669"/>
    <property type="project" value="TreeGrafter"/>
</dbReference>
<evidence type="ECO:0000259" key="2">
    <source>
        <dbReference type="PROSITE" id="PS51154"/>
    </source>
</evidence>
<feature type="compositionally biased region" description="Basic and acidic residues" evidence="1">
    <location>
        <begin position="386"/>
        <end position="396"/>
    </location>
</feature>